<dbReference type="AlphaFoldDB" id="A0A0L8H2R0"/>
<proteinExistence type="predicted"/>
<evidence type="ECO:0000313" key="1">
    <source>
        <dbReference type="EMBL" id="KOF83566.1"/>
    </source>
</evidence>
<organism evidence="1">
    <name type="scientific">Octopus bimaculoides</name>
    <name type="common">California two-spotted octopus</name>
    <dbReference type="NCBI Taxonomy" id="37653"/>
    <lineage>
        <taxon>Eukaryota</taxon>
        <taxon>Metazoa</taxon>
        <taxon>Spiralia</taxon>
        <taxon>Lophotrochozoa</taxon>
        <taxon>Mollusca</taxon>
        <taxon>Cephalopoda</taxon>
        <taxon>Coleoidea</taxon>
        <taxon>Octopodiformes</taxon>
        <taxon>Octopoda</taxon>
        <taxon>Incirrata</taxon>
        <taxon>Octopodidae</taxon>
        <taxon>Octopus</taxon>
    </lineage>
</organism>
<name>A0A0L8H2R0_OCTBM</name>
<gene>
    <name evidence="1" type="ORF">OCBIM_22023556mg</name>
</gene>
<dbReference type="EMBL" id="KQ419432">
    <property type="protein sequence ID" value="KOF83566.1"/>
    <property type="molecule type" value="Genomic_DNA"/>
</dbReference>
<sequence length="68" mass="7950">MLDSACLFLFLSFFLIFLYSHLPLFPTYAFHFSYFLFLSSCQTVSPSVHSIQSLDTPVLNYMMLRLIN</sequence>
<protein>
    <submittedName>
        <fullName evidence="1">Uncharacterized protein</fullName>
    </submittedName>
</protein>
<accession>A0A0L8H2R0</accession>
<reference evidence="1" key="1">
    <citation type="submission" date="2015-07" db="EMBL/GenBank/DDBJ databases">
        <title>MeaNS - Measles Nucleotide Surveillance Program.</title>
        <authorList>
            <person name="Tran T."/>
            <person name="Druce J."/>
        </authorList>
    </citation>
    <scope>NUCLEOTIDE SEQUENCE</scope>
    <source>
        <strain evidence="1">UCB-OBI-ISO-001</strain>
        <tissue evidence="1">Gonad</tissue>
    </source>
</reference>